<organism evidence="1 2">
    <name type="scientific">Sorangium cellulosum</name>
    <name type="common">Polyangium cellulosum</name>
    <dbReference type="NCBI Taxonomy" id="56"/>
    <lineage>
        <taxon>Bacteria</taxon>
        <taxon>Pseudomonadati</taxon>
        <taxon>Myxococcota</taxon>
        <taxon>Polyangia</taxon>
        <taxon>Polyangiales</taxon>
        <taxon>Polyangiaceae</taxon>
        <taxon>Sorangium</taxon>
    </lineage>
</organism>
<evidence type="ECO:0000313" key="2">
    <source>
        <dbReference type="Proteomes" id="UP000075260"/>
    </source>
</evidence>
<evidence type="ECO:0000313" key="1">
    <source>
        <dbReference type="EMBL" id="KYF70097.1"/>
    </source>
</evidence>
<proteinExistence type="predicted"/>
<comment type="caution">
    <text evidence="1">The sequence shown here is derived from an EMBL/GenBank/DDBJ whole genome shotgun (WGS) entry which is preliminary data.</text>
</comment>
<gene>
    <name evidence="1" type="ORF">BE15_00840</name>
</gene>
<protein>
    <submittedName>
        <fullName evidence="1">Uncharacterized protein</fullName>
    </submittedName>
</protein>
<sequence>MILRPAALLSRGRITRGQTSGHGQPDVWPYQAGGDMAAAHSAPVCSAWFRLPDLRFARAAQVACHSVDLILRNTRRSACSMR</sequence>
<name>A0A150QQ17_SORCE</name>
<dbReference type="EMBL" id="JEMA01000426">
    <property type="protein sequence ID" value="KYF70097.1"/>
    <property type="molecule type" value="Genomic_DNA"/>
</dbReference>
<reference evidence="1 2" key="1">
    <citation type="submission" date="2014-02" db="EMBL/GenBank/DDBJ databases">
        <title>The small core and large imbalanced accessory genome model reveals a collaborative survival strategy of Sorangium cellulosum strains in nature.</title>
        <authorList>
            <person name="Han K."/>
            <person name="Peng R."/>
            <person name="Blom J."/>
            <person name="Li Y.-Z."/>
        </authorList>
    </citation>
    <scope>NUCLEOTIDE SEQUENCE [LARGE SCALE GENOMIC DNA]</scope>
    <source>
        <strain evidence="1 2">So0008-312</strain>
    </source>
</reference>
<dbReference type="AlphaFoldDB" id="A0A150QQ17"/>
<accession>A0A150QQ17</accession>
<dbReference type="Proteomes" id="UP000075260">
    <property type="component" value="Unassembled WGS sequence"/>
</dbReference>